<reference evidence="1 2" key="1">
    <citation type="journal article" date="2022" name="bioRxiv">
        <title>An ancient truncated duplication of the anti-Mullerian hormone receptor type 2 gene is a potential conserved master sex determinant in the Pangasiidae catfish family.</title>
        <authorList>
            <person name="Wen M."/>
            <person name="Pan Q."/>
            <person name="Jouanno E."/>
            <person name="Montfort J."/>
            <person name="Zahm M."/>
            <person name="Cabau C."/>
            <person name="Klopp C."/>
            <person name="Iampietro C."/>
            <person name="Roques C."/>
            <person name="Bouchez O."/>
            <person name="Castinel A."/>
            <person name="Donnadieu C."/>
            <person name="Parrinello H."/>
            <person name="Poncet C."/>
            <person name="Belmonte E."/>
            <person name="Gautier V."/>
            <person name="Avarre J.-C."/>
            <person name="Dugue R."/>
            <person name="Gustiano R."/>
            <person name="Ha T.T.T."/>
            <person name="Campet M."/>
            <person name="Sriphairoj K."/>
            <person name="Ribolli J."/>
            <person name="de Almeida F.L."/>
            <person name="Desvignes T."/>
            <person name="Postlethwait J.H."/>
            <person name="Bucao C.F."/>
            <person name="Robinson-Rechavi M."/>
            <person name="Bobe J."/>
            <person name="Herpin A."/>
            <person name="Guiguen Y."/>
        </authorList>
    </citation>
    <scope>NUCLEOTIDE SEQUENCE [LARGE SCALE GENOMIC DNA]</scope>
    <source>
        <strain evidence="1">YG-Dec2019</strain>
    </source>
</reference>
<dbReference type="Proteomes" id="UP000829447">
    <property type="component" value="Linkage Group LG10"/>
</dbReference>
<dbReference type="EMBL" id="CM040463">
    <property type="protein sequence ID" value="MCI4382550.1"/>
    <property type="molecule type" value="Genomic_DNA"/>
</dbReference>
<keyword evidence="2" id="KW-1185">Reference proteome</keyword>
<evidence type="ECO:0000313" key="1">
    <source>
        <dbReference type="EMBL" id="MCI4382550.1"/>
    </source>
</evidence>
<name>A0ACC5WUI6_PANGG</name>
<organism evidence="1 2">
    <name type="scientific">Pangasianodon gigas</name>
    <name type="common">Mekong giant catfish</name>
    <name type="synonym">Pangasius gigas</name>
    <dbReference type="NCBI Taxonomy" id="30993"/>
    <lineage>
        <taxon>Eukaryota</taxon>
        <taxon>Metazoa</taxon>
        <taxon>Chordata</taxon>
        <taxon>Craniata</taxon>
        <taxon>Vertebrata</taxon>
        <taxon>Euteleostomi</taxon>
        <taxon>Actinopterygii</taxon>
        <taxon>Neopterygii</taxon>
        <taxon>Teleostei</taxon>
        <taxon>Ostariophysi</taxon>
        <taxon>Siluriformes</taxon>
        <taxon>Pangasiidae</taxon>
        <taxon>Pangasianodon</taxon>
    </lineage>
</organism>
<proteinExistence type="predicted"/>
<accession>A0ACC5WUI6</accession>
<gene>
    <name evidence="1" type="ORF">PGIGA_G00016040</name>
</gene>
<evidence type="ECO:0000313" key="2">
    <source>
        <dbReference type="Proteomes" id="UP000829447"/>
    </source>
</evidence>
<comment type="caution">
    <text evidence="1">The sequence shown here is derived from an EMBL/GenBank/DDBJ whole genome shotgun (WGS) entry which is preliminary data.</text>
</comment>
<protein>
    <submittedName>
        <fullName evidence="1">Uncharacterized protein</fullName>
    </submittedName>
</protein>
<sequence length="482" mass="54641">MHFFFLAVRSCANLVPADRMHLQALLCVLAACYDSAITLNAKSDEQNGDGKDVTPLLLVSFDGFRADYLEKYPLPNLQKFISDGVLIDHLSNVFTTKTFPNHYSLATGLYAESHGILASRMYDPETGKVFTIHNSSDPFWWNEATPIWVSVQDRNYRSAAAMWPGTDLMIQNRTSTYFLKYDSKVRFNERLDNLTTWLTGDKLVKFAALYWEEPDNTGHIYGPENTTMMAKVLKEVDDHVGFLMDHLNQTGLWGKINVIITSDHGMVQCSQDRLIKLDDCVDRSSYVLVDTTPVAAIIPLNDSLNLYKKLSNCNVHMKAYMKAAIPDRLHYRNNKRIQPIILVADEGWTIVQQGNFLRLGDHGYDNSLRSMHPFLAAQGPDFRKGYRMNTINSVDLYPLMCNLLGIPEMPNNGSFSNVRCVLLREKCSDLAAVVGIVIGALIVLTTITLLFRLLKNREHSSSRPFARLELEEEEDDDEPLLE</sequence>